<dbReference type="InterPro" id="IPR002481">
    <property type="entry name" value="FUR"/>
</dbReference>
<proteinExistence type="predicted"/>
<dbReference type="GO" id="GO:0008270">
    <property type="term" value="F:zinc ion binding"/>
    <property type="evidence" value="ECO:0007669"/>
    <property type="project" value="TreeGrafter"/>
</dbReference>
<dbReference type="InterPro" id="IPR036388">
    <property type="entry name" value="WH-like_DNA-bd_sf"/>
</dbReference>
<dbReference type="GO" id="GO:0003700">
    <property type="term" value="F:DNA-binding transcription factor activity"/>
    <property type="evidence" value="ECO:0007669"/>
    <property type="project" value="InterPro"/>
</dbReference>
<dbReference type="EMBL" id="FRCY01000004">
    <property type="protein sequence ID" value="SHM86633.1"/>
    <property type="molecule type" value="Genomic_DNA"/>
</dbReference>
<feature type="binding site" evidence="1">
    <location>
        <position position="95"/>
    </location>
    <ligand>
        <name>Zn(2+)</name>
        <dbReference type="ChEBI" id="CHEBI:29105"/>
    </ligand>
</feature>
<feature type="binding site" evidence="1">
    <location>
        <position position="131"/>
    </location>
    <ligand>
        <name>Zn(2+)</name>
        <dbReference type="ChEBI" id="CHEBI:29105"/>
    </ligand>
</feature>
<dbReference type="SUPFAM" id="SSF46785">
    <property type="entry name" value="Winged helix' DNA-binding domain"/>
    <property type="match status" value="1"/>
</dbReference>
<dbReference type="STRING" id="388280.SAMN04488057_104143"/>
<gene>
    <name evidence="2" type="ORF">SAMN04488057_104143</name>
</gene>
<reference evidence="2 3" key="1">
    <citation type="submission" date="2016-11" db="EMBL/GenBank/DDBJ databases">
        <authorList>
            <person name="Jaros S."/>
            <person name="Januszkiewicz K."/>
            <person name="Wedrychowicz H."/>
        </authorList>
    </citation>
    <scope>NUCLEOTIDE SEQUENCE [LARGE SCALE GENOMIC DNA]</scope>
    <source>
        <strain evidence="2 3">CGMCC 1.6102</strain>
    </source>
</reference>
<dbReference type="InterPro" id="IPR036390">
    <property type="entry name" value="WH_DNA-bd_sf"/>
</dbReference>
<dbReference type="GO" id="GO:0045892">
    <property type="term" value="P:negative regulation of DNA-templated transcription"/>
    <property type="evidence" value="ECO:0007669"/>
    <property type="project" value="TreeGrafter"/>
</dbReference>
<accession>A0A1M7M7J8</accession>
<comment type="cofactor">
    <cofactor evidence="1">
        <name>Zn(2+)</name>
        <dbReference type="ChEBI" id="CHEBI:29105"/>
    </cofactor>
    <text evidence="1">Binds 1 zinc ion per subunit.</text>
</comment>
<dbReference type="PANTHER" id="PTHR33202:SF22">
    <property type="entry name" value="HYDROGEN PEROXIDE SENSITIVE REPRESSOR"/>
    <property type="match status" value="1"/>
</dbReference>
<dbReference type="RefSeq" id="WP_014022288.1">
    <property type="nucleotide sequence ID" value="NZ_FRCY01000004.1"/>
</dbReference>
<evidence type="ECO:0000313" key="3">
    <source>
        <dbReference type="Proteomes" id="UP000184513"/>
    </source>
</evidence>
<feature type="binding site" evidence="1">
    <location>
        <position position="134"/>
    </location>
    <ligand>
        <name>Zn(2+)</name>
        <dbReference type="ChEBI" id="CHEBI:29105"/>
    </ligand>
</feature>
<sequence>MDRIEEIFKIKDVKPTAVRIVVLRYLLEQKKAQSLKDIEVGLDQSDRSSIFRTLKTFEDHKVIHSIEDGSGMTKYAVCVEGCNCDPEDLHYHFYCTSCEMTFCLLDHPIPLVNLPNNFKMAQANMVIKGLCDKCNQ</sequence>
<name>A0A1M7M7J8_9BACT</name>
<dbReference type="AlphaFoldDB" id="A0A1M7M7J8"/>
<feature type="binding site" evidence="1">
    <location>
        <position position="98"/>
    </location>
    <ligand>
        <name>Zn(2+)</name>
        <dbReference type="ChEBI" id="CHEBI:29105"/>
    </ligand>
</feature>
<dbReference type="Proteomes" id="UP000184513">
    <property type="component" value="Unassembled WGS sequence"/>
</dbReference>
<dbReference type="OrthoDB" id="594893at2"/>
<keyword evidence="3" id="KW-1185">Reference proteome</keyword>
<keyword evidence="1" id="KW-0479">Metal-binding</keyword>
<organism evidence="2 3">
    <name type="scientific">Cyclobacterium lianum</name>
    <dbReference type="NCBI Taxonomy" id="388280"/>
    <lineage>
        <taxon>Bacteria</taxon>
        <taxon>Pseudomonadati</taxon>
        <taxon>Bacteroidota</taxon>
        <taxon>Cytophagia</taxon>
        <taxon>Cytophagales</taxon>
        <taxon>Cyclobacteriaceae</taxon>
        <taxon>Cyclobacterium</taxon>
    </lineage>
</organism>
<keyword evidence="1" id="KW-0862">Zinc</keyword>
<dbReference type="GO" id="GO:0000976">
    <property type="term" value="F:transcription cis-regulatory region binding"/>
    <property type="evidence" value="ECO:0007669"/>
    <property type="project" value="TreeGrafter"/>
</dbReference>
<dbReference type="Gene3D" id="1.10.10.10">
    <property type="entry name" value="Winged helix-like DNA-binding domain superfamily/Winged helix DNA-binding domain"/>
    <property type="match status" value="1"/>
</dbReference>
<dbReference type="PANTHER" id="PTHR33202">
    <property type="entry name" value="ZINC UPTAKE REGULATION PROTEIN"/>
    <property type="match status" value="1"/>
</dbReference>
<evidence type="ECO:0000256" key="1">
    <source>
        <dbReference type="PIRSR" id="PIRSR602481-1"/>
    </source>
</evidence>
<dbReference type="Pfam" id="PF01475">
    <property type="entry name" value="FUR"/>
    <property type="match status" value="1"/>
</dbReference>
<dbReference type="GO" id="GO:1900376">
    <property type="term" value="P:regulation of secondary metabolite biosynthetic process"/>
    <property type="evidence" value="ECO:0007669"/>
    <property type="project" value="TreeGrafter"/>
</dbReference>
<evidence type="ECO:0000313" key="2">
    <source>
        <dbReference type="EMBL" id="SHM86633.1"/>
    </source>
</evidence>
<protein>
    <submittedName>
        <fullName evidence="2">Fur family transcriptional regulator, ferric uptake regulator</fullName>
    </submittedName>
</protein>